<name>A0ABQ5RAG1_9ACTN</name>
<comment type="caution">
    <text evidence="1">The sequence shown here is derived from an EMBL/GenBank/DDBJ whole genome shotgun (WGS) entry which is preliminary data.</text>
</comment>
<accession>A0ABQ5RAG1</accession>
<keyword evidence="2" id="KW-1185">Reference proteome</keyword>
<dbReference type="Proteomes" id="UP001144280">
    <property type="component" value="Unassembled WGS sequence"/>
</dbReference>
<evidence type="ECO:0000313" key="2">
    <source>
        <dbReference type="Proteomes" id="UP001144280"/>
    </source>
</evidence>
<reference evidence="1" key="1">
    <citation type="submission" date="2022-12" db="EMBL/GenBank/DDBJ databases">
        <title>New Phytohabitans aurantiacus sp. RD004123 nov., an actinomycete isolated from soil.</title>
        <authorList>
            <person name="Triningsih D.W."/>
            <person name="Harunari E."/>
            <person name="Igarashi Y."/>
        </authorList>
    </citation>
    <scope>NUCLEOTIDE SEQUENCE</scope>
    <source>
        <strain evidence="1">RD004123</strain>
    </source>
</reference>
<gene>
    <name evidence="1" type="ORF">Pa4123_86630</name>
</gene>
<organism evidence="1 2">
    <name type="scientific">Phytohabitans aurantiacus</name>
    <dbReference type="NCBI Taxonomy" id="3016789"/>
    <lineage>
        <taxon>Bacteria</taxon>
        <taxon>Bacillati</taxon>
        <taxon>Actinomycetota</taxon>
        <taxon>Actinomycetes</taxon>
        <taxon>Micromonosporales</taxon>
        <taxon>Micromonosporaceae</taxon>
    </lineage>
</organism>
<sequence length="115" mass="12746">MYRAFDDGIEIVAEGGQGRVRLLAPQRPFADEFLDFRVELQDLGLNAATGVRTIGGDGIAAWAKMLADSYAGWDDEPGSIRPGSLTKIEKVTQRKTHPVAHHLIHGSILWRWQHA</sequence>
<dbReference type="RefSeq" id="WP_281905530.1">
    <property type="nucleotide sequence ID" value="NZ_BSDI01000083.1"/>
</dbReference>
<proteinExistence type="predicted"/>
<evidence type="ECO:0000313" key="1">
    <source>
        <dbReference type="EMBL" id="GLI03385.1"/>
    </source>
</evidence>
<dbReference type="EMBL" id="BSDI01000083">
    <property type="protein sequence ID" value="GLI03385.1"/>
    <property type="molecule type" value="Genomic_DNA"/>
</dbReference>
<protein>
    <submittedName>
        <fullName evidence="1">Uncharacterized protein</fullName>
    </submittedName>
</protein>